<keyword evidence="6" id="KW-1185">Reference proteome</keyword>
<dbReference type="InterPro" id="IPR004089">
    <property type="entry name" value="MCPsignal_dom"/>
</dbReference>
<proteinExistence type="predicted"/>
<dbReference type="GO" id="GO:0007165">
    <property type="term" value="P:signal transduction"/>
    <property type="evidence" value="ECO:0007669"/>
    <property type="project" value="UniProtKB-KW"/>
</dbReference>
<dbReference type="Gene3D" id="1.10.287.950">
    <property type="entry name" value="Methyl-accepting chemotaxis protein"/>
    <property type="match status" value="1"/>
</dbReference>
<evidence type="ECO:0000313" key="5">
    <source>
        <dbReference type="EMBL" id="GBF34182.1"/>
    </source>
</evidence>
<comment type="caution">
    <text evidence="5">The sequence shown here is derived from an EMBL/GenBank/DDBJ whole genome shotgun (WGS) entry which is preliminary data.</text>
</comment>
<feature type="region of interest" description="Disordered" evidence="3">
    <location>
        <begin position="1"/>
        <end position="31"/>
    </location>
</feature>
<evidence type="ECO:0000256" key="3">
    <source>
        <dbReference type="SAM" id="MobiDB-lite"/>
    </source>
</evidence>
<organism evidence="5 6">
    <name type="scientific">Desulfocucumis palustris</name>
    <dbReference type="NCBI Taxonomy" id="1898651"/>
    <lineage>
        <taxon>Bacteria</taxon>
        <taxon>Bacillati</taxon>
        <taxon>Bacillota</taxon>
        <taxon>Clostridia</taxon>
        <taxon>Eubacteriales</taxon>
        <taxon>Desulfocucumaceae</taxon>
        <taxon>Desulfocucumis</taxon>
    </lineage>
</organism>
<evidence type="ECO:0000256" key="1">
    <source>
        <dbReference type="ARBA" id="ARBA00023224"/>
    </source>
</evidence>
<dbReference type="EMBL" id="BFAV01000130">
    <property type="protein sequence ID" value="GBF34182.1"/>
    <property type="molecule type" value="Genomic_DNA"/>
</dbReference>
<dbReference type="PROSITE" id="PS50111">
    <property type="entry name" value="CHEMOTAXIS_TRANSDUC_2"/>
    <property type="match status" value="1"/>
</dbReference>
<dbReference type="Pfam" id="PF00015">
    <property type="entry name" value="MCPsignal"/>
    <property type="match status" value="1"/>
</dbReference>
<sequence>MFFRKAKKQSGGVSEQENYRSDILKDENQSSKEAAGTEEIVAATDAGAGNNLNSSMVAGQILYEIFDKKIYIIIINREKRILKIFDSPYLNFGLRVGEDIPENTVTYETMAKGMRIAKHVTREKSNFGFSYGAIGVPVRDNTGNIAGSFCITLPAVKPDDLGNIAYQLKDNAEQNTAAAAEIAKGATDLAKVVDELSDSSKKAQSGLVTINEVIDLIENIADQTNLLALNAAIEAARAGEHGRGFSVVSDEVRKLAQGVRNNVKEISEKLILVTNEIEFVATSMSNLSGLANQQAAVTEEIGATMDQFVEYSKRMLDMSEELKKGLDFLN</sequence>
<dbReference type="GO" id="GO:0016020">
    <property type="term" value="C:membrane"/>
    <property type="evidence" value="ECO:0007669"/>
    <property type="project" value="InterPro"/>
</dbReference>
<dbReference type="AlphaFoldDB" id="A0A2L2XDG7"/>
<feature type="domain" description="Methyl-accepting transducer" evidence="4">
    <location>
        <begin position="159"/>
        <end position="330"/>
    </location>
</feature>
<keyword evidence="1 2" id="KW-0807">Transducer</keyword>
<dbReference type="PANTHER" id="PTHR32089">
    <property type="entry name" value="METHYL-ACCEPTING CHEMOTAXIS PROTEIN MCPB"/>
    <property type="match status" value="1"/>
</dbReference>
<reference evidence="6" key="1">
    <citation type="submission" date="2018-02" db="EMBL/GenBank/DDBJ databases">
        <title>Genome sequence of Desulfocucumis palustris strain NAW-5.</title>
        <authorList>
            <person name="Watanabe M."/>
            <person name="Kojima H."/>
            <person name="Fukui M."/>
        </authorList>
    </citation>
    <scope>NUCLEOTIDE SEQUENCE [LARGE SCALE GENOMIC DNA]</scope>
    <source>
        <strain evidence="6">NAW-5</strain>
    </source>
</reference>
<feature type="compositionally biased region" description="Basic and acidic residues" evidence="3">
    <location>
        <begin position="17"/>
        <end position="30"/>
    </location>
</feature>
<dbReference type="RefSeq" id="WP_104372477.1">
    <property type="nucleotide sequence ID" value="NZ_BFAV01000130.1"/>
</dbReference>
<evidence type="ECO:0000259" key="4">
    <source>
        <dbReference type="PROSITE" id="PS50111"/>
    </source>
</evidence>
<dbReference type="SMART" id="SM00283">
    <property type="entry name" value="MA"/>
    <property type="match status" value="1"/>
</dbReference>
<gene>
    <name evidence="5" type="ORF">DCCM_3294</name>
</gene>
<protein>
    <submittedName>
        <fullName evidence="5">Methyl-accepting chemotaxis protein</fullName>
    </submittedName>
</protein>
<dbReference type="SUPFAM" id="SSF58104">
    <property type="entry name" value="Methyl-accepting chemotaxis protein (MCP) signaling domain"/>
    <property type="match status" value="1"/>
</dbReference>
<dbReference type="OrthoDB" id="3192at2"/>
<accession>A0A2L2XDG7</accession>
<dbReference type="Proteomes" id="UP000239549">
    <property type="component" value="Unassembled WGS sequence"/>
</dbReference>
<name>A0A2L2XDG7_9FIRM</name>
<evidence type="ECO:0000256" key="2">
    <source>
        <dbReference type="PROSITE-ProRule" id="PRU00284"/>
    </source>
</evidence>
<dbReference type="PANTHER" id="PTHR32089:SF112">
    <property type="entry name" value="LYSOZYME-LIKE PROTEIN-RELATED"/>
    <property type="match status" value="1"/>
</dbReference>
<evidence type="ECO:0000313" key="6">
    <source>
        <dbReference type="Proteomes" id="UP000239549"/>
    </source>
</evidence>